<reference evidence="1" key="1">
    <citation type="submission" date="2023-07" db="EMBL/GenBank/DDBJ databases">
        <title>Black Yeasts Isolated from many extreme environments.</title>
        <authorList>
            <person name="Coleine C."/>
            <person name="Stajich J.E."/>
            <person name="Selbmann L."/>
        </authorList>
    </citation>
    <scope>NUCLEOTIDE SEQUENCE</scope>
    <source>
        <strain evidence="1">CCFEE 5714</strain>
    </source>
</reference>
<evidence type="ECO:0000313" key="2">
    <source>
        <dbReference type="Proteomes" id="UP001281147"/>
    </source>
</evidence>
<comment type="caution">
    <text evidence="1">The sequence shown here is derived from an EMBL/GenBank/DDBJ whole genome shotgun (WGS) entry which is preliminary data.</text>
</comment>
<sequence>MPPIHLIPRRSGAHRIAAIALYRALLTQSRAAPFADNQRNELQNLVRNRFRQSQHVHSIRRLKVSFEAGYEGLDCLDAAVAGHEESIGYLAQLLEKAPLKAKAAPPSPKKVVKVEKNDGPTTPKLSVFDRPLPLSQLSGKRHVPVLFSANHIPVLRLKKPQPESLSRKIRQRIERRQKWHDQRHRLEDEREIARREDEWDTLVAEQHEIEKSNVSVGETMRGGSPEPKWTDAVDEGLEEVQGKLREERERNRAVAEKMQAVVDRERELFEKERQERKEVNVREKLERKKVKEQGAVGHEHVHEQHEHLDEQIIAAAK</sequence>
<gene>
    <name evidence="1" type="ORF">LTR37_000591</name>
</gene>
<dbReference type="EMBL" id="JAUTXU010000003">
    <property type="protein sequence ID" value="KAK3725080.1"/>
    <property type="molecule type" value="Genomic_DNA"/>
</dbReference>
<organism evidence="1 2">
    <name type="scientific">Vermiconidia calcicola</name>
    <dbReference type="NCBI Taxonomy" id="1690605"/>
    <lineage>
        <taxon>Eukaryota</taxon>
        <taxon>Fungi</taxon>
        <taxon>Dikarya</taxon>
        <taxon>Ascomycota</taxon>
        <taxon>Pezizomycotina</taxon>
        <taxon>Dothideomycetes</taxon>
        <taxon>Dothideomycetidae</taxon>
        <taxon>Mycosphaerellales</taxon>
        <taxon>Extremaceae</taxon>
        <taxon>Vermiconidia</taxon>
    </lineage>
</organism>
<keyword evidence="2" id="KW-1185">Reference proteome</keyword>
<accession>A0ACC3NXW8</accession>
<evidence type="ECO:0000313" key="1">
    <source>
        <dbReference type="EMBL" id="KAK3725080.1"/>
    </source>
</evidence>
<dbReference type="Proteomes" id="UP001281147">
    <property type="component" value="Unassembled WGS sequence"/>
</dbReference>
<proteinExistence type="predicted"/>
<protein>
    <submittedName>
        <fullName evidence="1">Uncharacterized protein</fullName>
    </submittedName>
</protein>
<name>A0ACC3NXW8_9PEZI</name>